<accession>A0A7Z9DX03</accession>
<name>A0A7Z9DX03_9CYAN</name>
<dbReference type="Proteomes" id="UP000184550">
    <property type="component" value="Unassembled WGS sequence"/>
</dbReference>
<dbReference type="RefSeq" id="WP_083616725.1">
    <property type="nucleotide sequence ID" value="NZ_LR734824.1"/>
</dbReference>
<proteinExistence type="predicted"/>
<protein>
    <submittedName>
        <fullName evidence="1">Virulence associated protein B</fullName>
    </submittedName>
</protein>
<dbReference type="PANTHER" id="PTHR37550:SF3">
    <property type="entry name" value="ANTITOXIN VAPB1"/>
    <property type="match status" value="1"/>
</dbReference>
<sequence length="75" mass="8859">MDTAKLLKNSNEQTLVLPEEYQFSGDEVYLKKIGNVLILIPKDHPWQSLFESLNLFSEDFMESREQPPLEIREEF</sequence>
<dbReference type="SUPFAM" id="SSF89447">
    <property type="entry name" value="AbrB/MazE/MraZ-like"/>
    <property type="match status" value="1"/>
</dbReference>
<evidence type="ECO:0000313" key="2">
    <source>
        <dbReference type="Proteomes" id="UP000184550"/>
    </source>
</evidence>
<evidence type="ECO:0000313" key="1">
    <source>
        <dbReference type="EMBL" id="VXD15777.1"/>
    </source>
</evidence>
<dbReference type="AlphaFoldDB" id="A0A7Z9DX03"/>
<reference evidence="1" key="1">
    <citation type="submission" date="2019-10" db="EMBL/GenBank/DDBJ databases">
        <authorList>
            <consortium name="Genoscope - CEA"/>
            <person name="William W."/>
        </authorList>
    </citation>
    <scope>NUCLEOTIDE SEQUENCE [LARGE SCALE GENOMIC DNA]</scope>
    <source>
        <strain evidence="1">BBR_PRJEB10992</strain>
    </source>
</reference>
<dbReference type="InterPro" id="IPR051734">
    <property type="entry name" value="VapB_TA_antitoxins"/>
</dbReference>
<dbReference type="OrthoDB" id="9810009at2"/>
<dbReference type="InterPro" id="IPR047976">
    <property type="entry name" value="Anti_VapB2-like"/>
</dbReference>
<gene>
    <name evidence="1" type="ORF">PL8927_50205</name>
</gene>
<dbReference type="EMBL" id="CZCU02000124">
    <property type="protein sequence ID" value="VXD15777.1"/>
    <property type="molecule type" value="Genomic_DNA"/>
</dbReference>
<keyword evidence="2" id="KW-1185">Reference proteome</keyword>
<dbReference type="PANTHER" id="PTHR37550">
    <property type="entry name" value="ANTITOXIN VAPB1"/>
    <property type="match status" value="1"/>
</dbReference>
<comment type="caution">
    <text evidence="1">The sequence shown here is derived from an EMBL/GenBank/DDBJ whole genome shotgun (WGS) entry which is preliminary data.</text>
</comment>
<organism evidence="1 2">
    <name type="scientific">Planktothrix serta PCC 8927</name>
    <dbReference type="NCBI Taxonomy" id="671068"/>
    <lineage>
        <taxon>Bacteria</taxon>
        <taxon>Bacillati</taxon>
        <taxon>Cyanobacteriota</taxon>
        <taxon>Cyanophyceae</taxon>
        <taxon>Oscillatoriophycideae</taxon>
        <taxon>Oscillatoriales</taxon>
        <taxon>Microcoleaceae</taxon>
        <taxon>Planktothrix</taxon>
    </lineage>
</organism>
<dbReference type="InterPro" id="IPR037914">
    <property type="entry name" value="SpoVT-AbrB_sf"/>
</dbReference>
<dbReference type="NCBIfam" id="NF040493">
    <property type="entry name" value="TA_anti_VapB"/>
    <property type="match status" value="1"/>
</dbReference>